<dbReference type="RefSeq" id="WP_304122068.1">
    <property type="nucleotide sequence ID" value="NZ_DYZA01000115.1"/>
</dbReference>
<evidence type="ECO:0000313" key="2">
    <source>
        <dbReference type="EMBL" id="HJD97171.1"/>
    </source>
</evidence>
<dbReference type="Pfam" id="PF12728">
    <property type="entry name" value="HTH_17"/>
    <property type="match status" value="1"/>
</dbReference>
<reference evidence="2" key="1">
    <citation type="journal article" date="2021" name="PeerJ">
        <title>Extensive microbial diversity within the chicken gut microbiome revealed by metagenomics and culture.</title>
        <authorList>
            <person name="Gilroy R."/>
            <person name="Ravi A."/>
            <person name="Getino M."/>
            <person name="Pursley I."/>
            <person name="Horton D.L."/>
            <person name="Alikhan N.F."/>
            <person name="Baker D."/>
            <person name="Gharbi K."/>
            <person name="Hall N."/>
            <person name="Watson M."/>
            <person name="Adriaenssens E.M."/>
            <person name="Foster-Nyarko E."/>
            <person name="Jarju S."/>
            <person name="Secka A."/>
            <person name="Antonio M."/>
            <person name="Oren A."/>
            <person name="Chaudhuri R.R."/>
            <person name="La Ragione R."/>
            <person name="Hildebrand F."/>
            <person name="Pallen M.J."/>
        </authorList>
    </citation>
    <scope>NUCLEOTIDE SEQUENCE</scope>
    <source>
        <strain evidence="2">ChiGjej2B2-19336</strain>
    </source>
</reference>
<evidence type="ECO:0000259" key="1">
    <source>
        <dbReference type="Pfam" id="PF12728"/>
    </source>
</evidence>
<proteinExistence type="predicted"/>
<organism evidence="2 3">
    <name type="scientific">Mailhella massiliensis</name>
    <dbReference type="NCBI Taxonomy" id="1903261"/>
    <lineage>
        <taxon>Bacteria</taxon>
        <taxon>Pseudomonadati</taxon>
        <taxon>Thermodesulfobacteriota</taxon>
        <taxon>Desulfovibrionia</taxon>
        <taxon>Desulfovibrionales</taxon>
        <taxon>Desulfovibrionaceae</taxon>
        <taxon>Mailhella</taxon>
    </lineage>
</organism>
<sequence>MQLVGMKEICAHMKRSERTVRRLIRLHELPAVKIEGEWISDSELINVWLREKIRDGKHGKKK</sequence>
<feature type="domain" description="Helix-turn-helix" evidence="1">
    <location>
        <begin position="7"/>
        <end position="51"/>
    </location>
</feature>
<dbReference type="EMBL" id="DYZA01000115">
    <property type="protein sequence ID" value="HJD97171.1"/>
    <property type="molecule type" value="Genomic_DNA"/>
</dbReference>
<protein>
    <submittedName>
        <fullName evidence="2">Helix-turn-helix domain-containing protein</fullName>
    </submittedName>
</protein>
<dbReference type="InterPro" id="IPR041657">
    <property type="entry name" value="HTH_17"/>
</dbReference>
<evidence type="ECO:0000313" key="3">
    <source>
        <dbReference type="Proteomes" id="UP000698963"/>
    </source>
</evidence>
<accession>A0A921AWF7</accession>
<comment type="caution">
    <text evidence="2">The sequence shown here is derived from an EMBL/GenBank/DDBJ whole genome shotgun (WGS) entry which is preliminary data.</text>
</comment>
<reference evidence="2" key="2">
    <citation type="submission" date="2021-09" db="EMBL/GenBank/DDBJ databases">
        <authorList>
            <person name="Gilroy R."/>
        </authorList>
    </citation>
    <scope>NUCLEOTIDE SEQUENCE</scope>
    <source>
        <strain evidence="2">ChiGjej2B2-19336</strain>
    </source>
</reference>
<name>A0A921AWF7_9BACT</name>
<dbReference type="AlphaFoldDB" id="A0A921AWF7"/>
<gene>
    <name evidence="2" type="ORF">K8W16_05960</name>
</gene>
<dbReference type="Proteomes" id="UP000698963">
    <property type="component" value="Unassembled WGS sequence"/>
</dbReference>